<dbReference type="Proteomes" id="UP001185092">
    <property type="component" value="Unassembled WGS sequence"/>
</dbReference>
<reference evidence="1" key="1">
    <citation type="submission" date="2023-07" db="EMBL/GenBank/DDBJ databases">
        <title>Genomic Encyclopedia of Type Strains, Phase IV (KMG-IV): sequencing the most valuable type-strain genomes for metagenomic binning, comparative biology and taxonomic classification.</title>
        <authorList>
            <person name="Goeker M."/>
        </authorList>
    </citation>
    <scope>NUCLEOTIDE SEQUENCE</scope>
    <source>
        <strain evidence="1">DSM 26174</strain>
    </source>
</reference>
<sequence>MLVHGFEMKSTSCACNMRAYSEGNNGNFELHW</sequence>
<keyword evidence="2" id="KW-1185">Reference proteome</keyword>
<accession>A0AAE3XKK3</accession>
<evidence type="ECO:0000313" key="2">
    <source>
        <dbReference type="Proteomes" id="UP001185092"/>
    </source>
</evidence>
<gene>
    <name evidence="1" type="ORF">HNQ88_001108</name>
</gene>
<comment type="caution">
    <text evidence="1">The sequence shown here is derived from an EMBL/GenBank/DDBJ whole genome shotgun (WGS) entry which is preliminary data.</text>
</comment>
<dbReference type="AlphaFoldDB" id="A0AAE3XKK3"/>
<evidence type="ECO:0000313" key="1">
    <source>
        <dbReference type="EMBL" id="MDR6238132.1"/>
    </source>
</evidence>
<protein>
    <submittedName>
        <fullName evidence="1">Uncharacterized protein</fullName>
    </submittedName>
</protein>
<dbReference type="EMBL" id="JAVDQD010000001">
    <property type="protein sequence ID" value="MDR6238132.1"/>
    <property type="molecule type" value="Genomic_DNA"/>
</dbReference>
<name>A0AAE3XKK3_9BACT</name>
<organism evidence="1 2">
    <name type="scientific">Aureibacter tunicatorum</name>
    <dbReference type="NCBI Taxonomy" id="866807"/>
    <lineage>
        <taxon>Bacteria</taxon>
        <taxon>Pseudomonadati</taxon>
        <taxon>Bacteroidota</taxon>
        <taxon>Cytophagia</taxon>
        <taxon>Cytophagales</taxon>
        <taxon>Persicobacteraceae</taxon>
        <taxon>Aureibacter</taxon>
    </lineage>
</organism>
<proteinExistence type="predicted"/>